<gene>
    <name evidence="11" type="ORF">HMPREF9473_01054</name>
</gene>
<feature type="transmembrane region" description="Helical" evidence="10">
    <location>
        <begin position="166"/>
        <end position="183"/>
    </location>
</feature>
<evidence type="ECO:0000256" key="5">
    <source>
        <dbReference type="ARBA" id="ARBA00022475"/>
    </source>
</evidence>
<dbReference type="PANTHER" id="PTHR43823">
    <property type="entry name" value="SPORULATION PROTEIN YKVU"/>
    <property type="match status" value="1"/>
</dbReference>
<dbReference type="PATRIC" id="fig|742737.3.peg.1058"/>
<feature type="transmembrane region" description="Helical" evidence="10">
    <location>
        <begin position="132"/>
        <end position="154"/>
    </location>
</feature>
<dbReference type="HOGENOM" id="CLU_012893_0_2_9"/>
<dbReference type="EMBL" id="ADLN01000009">
    <property type="protein sequence ID" value="EHI60989.1"/>
    <property type="molecule type" value="Genomic_DNA"/>
</dbReference>
<feature type="transmembrane region" description="Helical" evidence="10">
    <location>
        <begin position="414"/>
        <end position="435"/>
    </location>
</feature>
<comment type="caution">
    <text evidence="11">The sequence shown here is derived from an EMBL/GenBank/DDBJ whole genome shotgun (WGS) entry which is preliminary data.</text>
</comment>
<evidence type="ECO:0000256" key="8">
    <source>
        <dbReference type="ARBA" id="ARBA00023136"/>
    </source>
</evidence>
<keyword evidence="4" id="KW-0813">Transport</keyword>
<dbReference type="RefSeq" id="WP_006779040.1">
    <property type="nucleotide sequence ID" value="NZ_CP040506.1"/>
</dbReference>
<dbReference type="PANTHER" id="PTHR43823:SF3">
    <property type="entry name" value="MULTIDRUG EXPORT PROTEIN MEPA"/>
    <property type="match status" value="1"/>
</dbReference>
<feature type="transmembrane region" description="Helical" evidence="10">
    <location>
        <begin position="267"/>
        <end position="288"/>
    </location>
</feature>
<keyword evidence="8 10" id="KW-0472">Membrane</keyword>
<dbReference type="InterPro" id="IPR002528">
    <property type="entry name" value="MATE_fam"/>
</dbReference>
<keyword evidence="9" id="KW-0046">Antibiotic resistance</keyword>
<keyword evidence="6 10" id="KW-0812">Transmembrane</keyword>
<feature type="transmembrane region" description="Helical" evidence="10">
    <location>
        <begin position="53"/>
        <end position="77"/>
    </location>
</feature>
<evidence type="ECO:0000256" key="1">
    <source>
        <dbReference type="ARBA" id="ARBA00004651"/>
    </source>
</evidence>
<dbReference type="PIRSF" id="PIRSF006603">
    <property type="entry name" value="DinF"/>
    <property type="match status" value="1"/>
</dbReference>
<dbReference type="InterPro" id="IPR045070">
    <property type="entry name" value="MATE_MepA-like"/>
</dbReference>
<dbReference type="GO" id="GO:0015297">
    <property type="term" value="F:antiporter activity"/>
    <property type="evidence" value="ECO:0007669"/>
    <property type="project" value="InterPro"/>
</dbReference>
<name>G5IC71_9FIRM</name>
<dbReference type="GO" id="GO:0005886">
    <property type="term" value="C:plasma membrane"/>
    <property type="evidence" value="ECO:0007669"/>
    <property type="project" value="UniProtKB-SubCell"/>
</dbReference>
<dbReference type="Proteomes" id="UP000005384">
    <property type="component" value="Unassembled WGS sequence"/>
</dbReference>
<evidence type="ECO:0000256" key="7">
    <source>
        <dbReference type="ARBA" id="ARBA00022989"/>
    </source>
</evidence>
<dbReference type="AlphaFoldDB" id="G5IC71"/>
<evidence type="ECO:0000256" key="10">
    <source>
        <dbReference type="SAM" id="Phobius"/>
    </source>
</evidence>
<keyword evidence="7 10" id="KW-1133">Transmembrane helix</keyword>
<feature type="transmembrane region" description="Helical" evidence="10">
    <location>
        <begin position="309"/>
        <end position="333"/>
    </location>
</feature>
<dbReference type="GO" id="GO:0042910">
    <property type="term" value="F:xenobiotic transmembrane transporter activity"/>
    <property type="evidence" value="ECO:0007669"/>
    <property type="project" value="InterPro"/>
</dbReference>
<dbReference type="OrthoDB" id="305360at2"/>
<evidence type="ECO:0000313" key="12">
    <source>
        <dbReference type="Proteomes" id="UP000005384"/>
    </source>
</evidence>
<dbReference type="PROSITE" id="PS51257">
    <property type="entry name" value="PROKAR_LIPOPROTEIN"/>
    <property type="match status" value="1"/>
</dbReference>
<evidence type="ECO:0000256" key="3">
    <source>
        <dbReference type="ARBA" id="ARBA00022106"/>
    </source>
</evidence>
<evidence type="ECO:0000256" key="6">
    <source>
        <dbReference type="ARBA" id="ARBA00022692"/>
    </source>
</evidence>
<dbReference type="GO" id="GO:0046677">
    <property type="term" value="P:response to antibiotic"/>
    <property type="evidence" value="ECO:0007669"/>
    <property type="project" value="UniProtKB-KW"/>
</dbReference>
<feature type="transmembrane region" description="Helical" evidence="10">
    <location>
        <begin position="233"/>
        <end position="261"/>
    </location>
</feature>
<accession>G5IC71</accession>
<keyword evidence="5" id="KW-1003">Cell membrane</keyword>
<dbReference type="InterPro" id="IPR048279">
    <property type="entry name" value="MdtK-like"/>
</dbReference>
<dbReference type="CDD" id="cd13143">
    <property type="entry name" value="MATE_MepA_like"/>
    <property type="match status" value="1"/>
</dbReference>
<comment type="subcellular location">
    <subcellularLocation>
        <location evidence="1">Cell membrane</location>
        <topology evidence="1">Multi-pass membrane protein</topology>
    </subcellularLocation>
</comment>
<protein>
    <recommendedName>
        <fullName evidence="3">Multidrug export protein MepA</fullName>
    </recommendedName>
</protein>
<feature type="transmembrane region" description="Helical" evidence="10">
    <location>
        <begin position="12"/>
        <end position="33"/>
    </location>
</feature>
<evidence type="ECO:0000256" key="9">
    <source>
        <dbReference type="ARBA" id="ARBA00023251"/>
    </source>
</evidence>
<comment type="similarity">
    <text evidence="2">Belongs to the multi antimicrobial extrusion (MATE) (TC 2.A.66.1) family. MepA subfamily.</text>
</comment>
<evidence type="ECO:0000256" key="2">
    <source>
        <dbReference type="ARBA" id="ARBA00008417"/>
    </source>
</evidence>
<proteinExistence type="inferred from homology"/>
<dbReference type="InterPro" id="IPR051327">
    <property type="entry name" value="MATE_MepA_subfamily"/>
</dbReference>
<reference evidence="11 12" key="1">
    <citation type="submission" date="2011-08" db="EMBL/GenBank/DDBJ databases">
        <title>The Genome Sequence of Clostridium hathewayi WAL-18680.</title>
        <authorList>
            <consortium name="The Broad Institute Genome Sequencing Platform"/>
            <person name="Earl A."/>
            <person name="Ward D."/>
            <person name="Feldgarden M."/>
            <person name="Gevers D."/>
            <person name="Finegold S.M."/>
            <person name="Summanen P.H."/>
            <person name="Molitoris D.R."/>
            <person name="Song M."/>
            <person name="Daigneault M."/>
            <person name="Allen-Vercoe E."/>
            <person name="Young S.K."/>
            <person name="Zeng Q."/>
            <person name="Gargeya S."/>
            <person name="Fitzgerald M."/>
            <person name="Haas B."/>
            <person name="Abouelleil A."/>
            <person name="Alvarado L."/>
            <person name="Arachchi H.M."/>
            <person name="Berlin A."/>
            <person name="Brown A."/>
            <person name="Chapman S.B."/>
            <person name="Chen Z."/>
            <person name="Dunbar C."/>
            <person name="Freedman E."/>
            <person name="Gearin G."/>
            <person name="Gellesch M."/>
            <person name="Goldberg J."/>
            <person name="Griggs A."/>
            <person name="Gujja S."/>
            <person name="Heiman D."/>
            <person name="Howarth C."/>
            <person name="Larson L."/>
            <person name="Lui A."/>
            <person name="MacDonald P.J.P."/>
            <person name="Montmayeur A."/>
            <person name="Murphy C."/>
            <person name="Neiman D."/>
            <person name="Pearson M."/>
            <person name="Priest M."/>
            <person name="Roberts A."/>
            <person name="Saif S."/>
            <person name="Shea T."/>
            <person name="Shenoy N."/>
            <person name="Sisk P."/>
            <person name="Stolte C."/>
            <person name="Sykes S."/>
            <person name="Wortman J."/>
            <person name="Nusbaum C."/>
            <person name="Birren B."/>
        </authorList>
    </citation>
    <scope>NUCLEOTIDE SEQUENCE [LARGE SCALE GENOMIC DNA]</scope>
    <source>
        <strain evidence="11 12">WAL-18680</strain>
    </source>
</reference>
<organism evidence="11 12">
    <name type="scientific">Hungatella hathewayi WAL-18680</name>
    <dbReference type="NCBI Taxonomy" id="742737"/>
    <lineage>
        <taxon>Bacteria</taxon>
        <taxon>Bacillati</taxon>
        <taxon>Bacillota</taxon>
        <taxon>Clostridia</taxon>
        <taxon>Lachnospirales</taxon>
        <taxon>Lachnospiraceae</taxon>
        <taxon>Hungatella</taxon>
    </lineage>
</organism>
<keyword evidence="12" id="KW-1185">Reference proteome</keyword>
<sequence>MERTLHTSYRNEFLKYAALNVLGMLGLSCYILADTFFISRGMGANGLTALNLAIPVYSFIHGSGLMLGMGGAIKYAIFRSQGRTEKTDGVFSVTVKAGVLAAVVFLLLGVFGSGALTGMLGADAEVFDMTNTYLRVILVFAPAFILNEILLCFVRNDGAPQLAMTAMVMGSLSNIVLDYLFIFPMKMGIFGAAVATGASPLISMGILSGHWLKKRNGFRFRWGDRAFSMLPSILSLGFPSLITELSSGVVIIVFNVILLGLLGNVGVAAYGVIANLSLVVMAVFTGIAQGVQPIISQAYGYGDRGKMKYVLGCAIWMMGLLAGGIYVGIFFGADAVTAVFNSENNWQLQQIARDGLKLYFTAAGFAGFNIIISMYFASTERAIPAHVLSMFRGLVVIVPMAFVLAKLWGVTGVWLAFPVTEVLMAVLGLGMYLWFQRKAG</sequence>
<feature type="transmembrane region" description="Helical" evidence="10">
    <location>
        <begin position="358"/>
        <end position="377"/>
    </location>
</feature>
<feature type="transmembrane region" description="Helical" evidence="10">
    <location>
        <begin position="389"/>
        <end position="408"/>
    </location>
</feature>
<feature type="transmembrane region" description="Helical" evidence="10">
    <location>
        <begin position="189"/>
        <end position="212"/>
    </location>
</feature>
<feature type="transmembrane region" description="Helical" evidence="10">
    <location>
        <begin position="89"/>
        <end position="112"/>
    </location>
</feature>
<evidence type="ECO:0000256" key="4">
    <source>
        <dbReference type="ARBA" id="ARBA00022448"/>
    </source>
</evidence>
<evidence type="ECO:0000313" key="11">
    <source>
        <dbReference type="EMBL" id="EHI60989.1"/>
    </source>
</evidence>
<dbReference type="Pfam" id="PF01554">
    <property type="entry name" value="MatE"/>
    <property type="match status" value="2"/>
</dbReference>